<comment type="caution">
    <text evidence="1">The sequence shown here is derived from an EMBL/GenBank/DDBJ whole genome shotgun (WGS) entry which is preliminary data.</text>
</comment>
<organism evidence="1 2">
    <name type="scientific">Mytilus edulis</name>
    <name type="common">Blue mussel</name>
    <dbReference type="NCBI Taxonomy" id="6550"/>
    <lineage>
        <taxon>Eukaryota</taxon>
        <taxon>Metazoa</taxon>
        <taxon>Spiralia</taxon>
        <taxon>Lophotrochozoa</taxon>
        <taxon>Mollusca</taxon>
        <taxon>Bivalvia</taxon>
        <taxon>Autobranchia</taxon>
        <taxon>Pteriomorphia</taxon>
        <taxon>Mytilida</taxon>
        <taxon>Mytiloidea</taxon>
        <taxon>Mytilidae</taxon>
        <taxon>Mytilinae</taxon>
        <taxon>Mytilus</taxon>
    </lineage>
</organism>
<dbReference type="EMBL" id="CAJPWZ010000155">
    <property type="protein sequence ID" value="CAG2187128.1"/>
    <property type="molecule type" value="Genomic_DNA"/>
</dbReference>
<accession>A0A8S3PV79</accession>
<name>A0A8S3PV79_MYTED</name>
<sequence length="152" mass="17331">MKWKKEIKRLQEQTSQLKRFAPNIHIFLSTHQMNKEIHVEVKSITKALSSVRDYDIEIEIHQGITSLQKDVGYFASVKVDEGTINGQYKDSKIDQAQIKVPTRRSVQNTKLQLRKNITIKQRGREMHILGCGILANGNLLFAGNAGTDVLME</sequence>
<evidence type="ECO:0000313" key="1">
    <source>
        <dbReference type="EMBL" id="CAG2187128.1"/>
    </source>
</evidence>
<protein>
    <submittedName>
        <fullName evidence="1">Uncharacterized protein</fullName>
    </submittedName>
</protein>
<proteinExistence type="predicted"/>
<keyword evidence="2" id="KW-1185">Reference proteome</keyword>
<dbReference type="Proteomes" id="UP000683360">
    <property type="component" value="Unassembled WGS sequence"/>
</dbReference>
<dbReference type="AlphaFoldDB" id="A0A8S3PV79"/>
<evidence type="ECO:0000313" key="2">
    <source>
        <dbReference type="Proteomes" id="UP000683360"/>
    </source>
</evidence>
<gene>
    <name evidence="1" type="ORF">MEDL_2620</name>
</gene>
<reference evidence="1" key="1">
    <citation type="submission" date="2021-03" db="EMBL/GenBank/DDBJ databases">
        <authorList>
            <person name="Bekaert M."/>
        </authorList>
    </citation>
    <scope>NUCLEOTIDE SEQUENCE</scope>
</reference>